<dbReference type="PROSITE" id="PS50975">
    <property type="entry name" value="ATP_GRASP"/>
    <property type="match status" value="1"/>
</dbReference>
<keyword evidence="8" id="KW-0460">Magnesium</keyword>
<comment type="catalytic activity">
    <reaction evidence="10 11">
        <text>gamma-L-glutamyl-L-cysteine + glycine + ATP = glutathione + ADP + phosphate + H(+)</text>
        <dbReference type="Rhea" id="RHEA:13557"/>
        <dbReference type="ChEBI" id="CHEBI:15378"/>
        <dbReference type="ChEBI" id="CHEBI:30616"/>
        <dbReference type="ChEBI" id="CHEBI:43474"/>
        <dbReference type="ChEBI" id="CHEBI:57305"/>
        <dbReference type="ChEBI" id="CHEBI:57925"/>
        <dbReference type="ChEBI" id="CHEBI:58173"/>
        <dbReference type="ChEBI" id="CHEBI:456216"/>
        <dbReference type="EC" id="6.3.2.3"/>
    </reaction>
</comment>
<dbReference type="InterPro" id="IPR006284">
    <property type="entry name" value="Glut_synth_pro"/>
</dbReference>
<gene>
    <name evidence="11" type="primary">gshB</name>
    <name evidence="13" type="ORF">CF392_11660</name>
</gene>
<evidence type="ECO:0000256" key="4">
    <source>
        <dbReference type="ARBA" id="ARBA00022684"/>
    </source>
</evidence>
<dbReference type="EMBL" id="NMPM01000067">
    <property type="protein sequence ID" value="PAV25315.1"/>
    <property type="molecule type" value="Genomic_DNA"/>
</dbReference>
<evidence type="ECO:0000256" key="2">
    <source>
        <dbReference type="ARBA" id="ARBA00001946"/>
    </source>
</evidence>
<evidence type="ECO:0000256" key="6">
    <source>
        <dbReference type="ARBA" id="ARBA00022741"/>
    </source>
</evidence>
<dbReference type="Proteomes" id="UP000218332">
    <property type="component" value="Unassembled WGS sequence"/>
</dbReference>
<keyword evidence="7 11" id="KW-0067">ATP-binding</keyword>
<dbReference type="FunFam" id="3.30.1490.20:FF:000009">
    <property type="entry name" value="Glutathione synthetase"/>
    <property type="match status" value="1"/>
</dbReference>
<organism evidence="13 14">
    <name type="scientific">Tamilnaduibacter salinus</name>
    <dbReference type="NCBI Taxonomy" id="1484056"/>
    <lineage>
        <taxon>Bacteria</taxon>
        <taxon>Pseudomonadati</taxon>
        <taxon>Pseudomonadota</taxon>
        <taxon>Gammaproteobacteria</taxon>
        <taxon>Pseudomonadales</taxon>
        <taxon>Marinobacteraceae</taxon>
        <taxon>Tamilnaduibacter</taxon>
    </lineage>
</organism>
<evidence type="ECO:0000259" key="12">
    <source>
        <dbReference type="PROSITE" id="PS50975"/>
    </source>
</evidence>
<reference evidence="13 14" key="1">
    <citation type="submission" date="2017-07" db="EMBL/GenBank/DDBJ databases">
        <title>Tamlnaduibacter salinus (Mi-7) genome sequencing.</title>
        <authorList>
            <person name="Verma A."/>
            <person name="Krishnamurthi S."/>
        </authorList>
    </citation>
    <scope>NUCLEOTIDE SEQUENCE [LARGE SCALE GENOMIC DNA]</scope>
    <source>
        <strain evidence="13 14">Mi-7</strain>
    </source>
</reference>
<evidence type="ECO:0000256" key="7">
    <source>
        <dbReference type="ARBA" id="ARBA00022840"/>
    </source>
</evidence>
<dbReference type="Gene3D" id="3.30.470.20">
    <property type="entry name" value="ATP-grasp fold, B domain"/>
    <property type="match status" value="1"/>
</dbReference>
<proteinExistence type="inferred from homology"/>
<dbReference type="GO" id="GO:0004363">
    <property type="term" value="F:glutathione synthase activity"/>
    <property type="evidence" value="ECO:0007669"/>
    <property type="project" value="UniProtKB-UniRule"/>
</dbReference>
<keyword evidence="6 11" id="KW-0547">Nucleotide-binding</keyword>
<keyword evidence="3 11" id="KW-0436">Ligase</keyword>
<dbReference type="Gene3D" id="3.30.1490.20">
    <property type="entry name" value="ATP-grasp fold, A domain"/>
    <property type="match status" value="1"/>
</dbReference>
<dbReference type="InterPro" id="IPR013815">
    <property type="entry name" value="ATP_grasp_subdomain_1"/>
</dbReference>
<comment type="similarity">
    <text evidence="11">Belongs to the prokaryotic GSH synthase family.</text>
</comment>
<comment type="caution">
    <text evidence="13">The sequence shown here is derived from an EMBL/GenBank/DDBJ whole genome shotgun (WGS) entry which is preliminary data.</text>
</comment>
<comment type="cofactor">
    <cofactor evidence="2">
        <name>Mg(2+)</name>
        <dbReference type="ChEBI" id="CHEBI:18420"/>
    </cofactor>
</comment>
<feature type="domain" description="ATP-grasp" evidence="12">
    <location>
        <begin position="126"/>
        <end position="311"/>
    </location>
</feature>
<dbReference type="PANTHER" id="PTHR21621">
    <property type="entry name" value="RIBOSOMAL PROTEIN S6 MODIFICATION PROTEIN"/>
    <property type="match status" value="1"/>
</dbReference>
<sequence>MTVRLGVIMDPIEAITYKKDTSLAMLWAAQQRGWELVYMELPDLYLNGGEARARTRSLTVRMDPSDWYTMGESRDEALGDLDVILMRKDPPVDREFIMATYILDAAADAGALVVNPPAALRDCNEKLFAARFTDCTPPLIVTRSAERLRAFYAEHEDVIMKPVDGMGGRSIFRVRPGDDNLGVIIETLTQDGAHQAMAQKYLPEIREGDKRILLIDGEPLPYALARIPSAGDNRGNLAAGGRGEGRPLTDRDRAICERIAPTLREKGLIFVGIDVIGDYLTEINVTSPTCVRELDRIYESDISAQLLDAIEKRL</sequence>
<dbReference type="PANTHER" id="PTHR21621:SF4">
    <property type="entry name" value="GLUTATHIONE SYNTHETASE"/>
    <property type="match status" value="1"/>
</dbReference>
<dbReference type="Gene3D" id="3.40.50.20">
    <property type="match status" value="1"/>
</dbReference>
<evidence type="ECO:0000256" key="9">
    <source>
        <dbReference type="ARBA" id="ARBA00023211"/>
    </source>
</evidence>
<dbReference type="SUPFAM" id="SSF56059">
    <property type="entry name" value="Glutathione synthetase ATP-binding domain-like"/>
    <property type="match status" value="1"/>
</dbReference>
<name>A0A2A2I2F7_9GAMM</name>
<dbReference type="FunFam" id="3.30.470.20:FF:000010">
    <property type="entry name" value="Glutathione synthetase"/>
    <property type="match status" value="1"/>
</dbReference>
<evidence type="ECO:0000256" key="3">
    <source>
        <dbReference type="ARBA" id="ARBA00022598"/>
    </source>
</evidence>
<dbReference type="FunFam" id="3.40.50.20:FF:000009">
    <property type="entry name" value="Glutathione synthetase"/>
    <property type="match status" value="1"/>
</dbReference>
<accession>A0A2A2I2F7</accession>
<dbReference type="UniPathway" id="UPA00142">
    <property type="reaction ID" value="UER00210"/>
</dbReference>
<keyword evidence="9" id="KW-0464">Manganese</keyword>
<protein>
    <recommendedName>
        <fullName evidence="11">Glutathione synthetase</fullName>
        <ecNumber evidence="11">6.3.2.3</ecNumber>
    </recommendedName>
    <alternativeName>
        <fullName evidence="11">GSH synthetase</fullName>
        <shortName evidence="11">GSH-S</shortName>
        <shortName evidence="11">GSHase</shortName>
    </alternativeName>
    <alternativeName>
        <fullName evidence="11">Glutathione synthase</fullName>
    </alternativeName>
</protein>
<dbReference type="GO" id="GO:0046872">
    <property type="term" value="F:metal ion binding"/>
    <property type="evidence" value="ECO:0007669"/>
    <property type="project" value="UniProtKB-KW"/>
</dbReference>
<keyword evidence="4 11" id="KW-0317">Glutathione biosynthesis</keyword>
<evidence type="ECO:0000256" key="1">
    <source>
        <dbReference type="ARBA" id="ARBA00001936"/>
    </source>
</evidence>
<evidence type="ECO:0000313" key="14">
    <source>
        <dbReference type="Proteomes" id="UP000218332"/>
    </source>
</evidence>
<dbReference type="AlphaFoldDB" id="A0A2A2I2F7"/>
<dbReference type="EC" id="6.3.2.3" evidence="11"/>
<dbReference type="RefSeq" id="WP_095611632.1">
    <property type="nucleotide sequence ID" value="NZ_NMPM01000067.1"/>
</dbReference>
<dbReference type="InterPro" id="IPR011761">
    <property type="entry name" value="ATP-grasp"/>
</dbReference>
<dbReference type="GO" id="GO:0005524">
    <property type="term" value="F:ATP binding"/>
    <property type="evidence" value="ECO:0007669"/>
    <property type="project" value="UniProtKB-UniRule"/>
</dbReference>
<evidence type="ECO:0000256" key="5">
    <source>
        <dbReference type="ARBA" id="ARBA00022723"/>
    </source>
</evidence>
<dbReference type="Pfam" id="PF02955">
    <property type="entry name" value="GSH-S_ATP"/>
    <property type="match status" value="1"/>
</dbReference>
<evidence type="ECO:0000313" key="13">
    <source>
        <dbReference type="EMBL" id="PAV25315.1"/>
    </source>
</evidence>
<dbReference type="NCBIfam" id="TIGR01380">
    <property type="entry name" value="glut_syn"/>
    <property type="match status" value="1"/>
</dbReference>
<dbReference type="NCBIfam" id="NF003573">
    <property type="entry name" value="PRK05246.1"/>
    <property type="match status" value="1"/>
</dbReference>
<comment type="cofactor">
    <cofactor evidence="1">
        <name>Mn(2+)</name>
        <dbReference type="ChEBI" id="CHEBI:29035"/>
    </cofactor>
</comment>
<dbReference type="SUPFAM" id="SSF52440">
    <property type="entry name" value="PreATP-grasp domain"/>
    <property type="match status" value="1"/>
</dbReference>
<keyword evidence="14" id="KW-1185">Reference proteome</keyword>
<dbReference type="InterPro" id="IPR016185">
    <property type="entry name" value="PreATP-grasp_dom_sf"/>
</dbReference>
<evidence type="ECO:0000256" key="8">
    <source>
        <dbReference type="ARBA" id="ARBA00022842"/>
    </source>
</evidence>
<dbReference type="HAMAP" id="MF_00162">
    <property type="entry name" value="GSH_S"/>
    <property type="match status" value="1"/>
</dbReference>
<comment type="pathway">
    <text evidence="11">Sulfur metabolism; glutathione biosynthesis; glutathione from L-cysteine and L-glutamate: step 2/2.</text>
</comment>
<keyword evidence="5" id="KW-0479">Metal-binding</keyword>
<evidence type="ECO:0000256" key="10">
    <source>
        <dbReference type="ARBA" id="ARBA00050650"/>
    </source>
</evidence>
<dbReference type="GO" id="GO:0005737">
    <property type="term" value="C:cytoplasm"/>
    <property type="evidence" value="ECO:0007669"/>
    <property type="project" value="TreeGrafter"/>
</dbReference>
<dbReference type="Pfam" id="PF02951">
    <property type="entry name" value="GSH-S_N"/>
    <property type="match status" value="1"/>
</dbReference>
<evidence type="ECO:0000256" key="11">
    <source>
        <dbReference type="HAMAP-Rule" id="MF_00162"/>
    </source>
</evidence>
<dbReference type="InterPro" id="IPR004215">
    <property type="entry name" value="GSHS_N"/>
</dbReference>
<dbReference type="InterPro" id="IPR004218">
    <property type="entry name" value="GSHS_ATP-bd"/>
</dbReference>